<gene>
    <name evidence="1" type="ORF">COZ64_00495</name>
</gene>
<protein>
    <submittedName>
        <fullName evidence="1">Uncharacterized protein</fullName>
    </submittedName>
</protein>
<reference evidence="2" key="1">
    <citation type="submission" date="2017-09" db="EMBL/GenBank/DDBJ databases">
        <title>Depth-based differentiation of microbial function through sediment-hosted aquifers and enrichment of novel symbionts in the deep terrestrial subsurface.</title>
        <authorList>
            <person name="Probst A.J."/>
            <person name="Ladd B."/>
            <person name="Jarett J.K."/>
            <person name="Geller-Mcgrath D.E."/>
            <person name="Sieber C.M.K."/>
            <person name="Emerson J.B."/>
            <person name="Anantharaman K."/>
            <person name="Thomas B.C."/>
            <person name="Malmstrom R."/>
            <person name="Stieglmeier M."/>
            <person name="Klingl A."/>
            <person name="Woyke T."/>
            <person name="Ryan C.M."/>
            <person name="Banfield J.F."/>
        </authorList>
    </citation>
    <scope>NUCLEOTIDE SEQUENCE [LARGE SCALE GENOMIC DNA]</scope>
</reference>
<name>A0A2H9N636_9BACT</name>
<evidence type="ECO:0000313" key="2">
    <source>
        <dbReference type="Proteomes" id="UP000236842"/>
    </source>
</evidence>
<proteinExistence type="predicted"/>
<dbReference type="EMBL" id="PFIJ01000007">
    <property type="protein sequence ID" value="PIX29313.1"/>
    <property type="molecule type" value="Genomic_DNA"/>
</dbReference>
<sequence length="142" mass="15391">MHWISFQNWIGESARAKNLITVAIMSHAENIITIPTIPLSMPSHASLNALGSPFDIAILYAAKAVSAVSPTNARPSTVLTNPSIVRSNAQMSHDPITLGSHFTNPAACVAMGAKATAHTSINGMNFDIIYKFNFKFQIYYKV</sequence>
<evidence type="ECO:0000313" key="1">
    <source>
        <dbReference type="EMBL" id="PIX29313.1"/>
    </source>
</evidence>
<comment type="caution">
    <text evidence="1">The sequence shown here is derived from an EMBL/GenBank/DDBJ whole genome shotgun (WGS) entry which is preliminary data.</text>
</comment>
<dbReference type="Proteomes" id="UP000236842">
    <property type="component" value="Unassembled WGS sequence"/>
</dbReference>
<organism evidence="1 2">
    <name type="scientific">Candidatus Brennerbacteria bacterium CG_4_8_14_3_um_filter_43_14</name>
    <dbReference type="NCBI Taxonomy" id="1974521"/>
    <lineage>
        <taxon>Bacteria</taxon>
        <taxon>Candidatus Brenneribacteriota</taxon>
    </lineage>
</organism>
<accession>A0A2H9N636</accession>
<dbReference type="AlphaFoldDB" id="A0A2H9N636"/>